<evidence type="ECO:0000256" key="11">
    <source>
        <dbReference type="ARBA" id="ARBA00023012"/>
    </source>
</evidence>
<evidence type="ECO:0000313" key="17">
    <source>
        <dbReference type="Proteomes" id="UP000269265"/>
    </source>
</evidence>
<dbReference type="InterPro" id="IPR003661">
    <property type="entry name" value="HisK_dim/P_dom"/>
</dbReference>
<keyword evidence="8 16" id="KW-0418">Kinase</keyword>
<protein>
    <recommendedName>
        <fullName evidence="3">histidine kinase</fullName>
        <ecNumber evidence="3">2.7.13.3</ecNumber>
    </recommendedName>
</protein>
<dbReference type="PANTHER" id="PTHR45436:SF14">
    <property type="entry name" value="SENSOR PROTEIN QSEC"/>
    <property type="match status" value="1"/>
</dbReference>
<keyword evidence="4" id="KW-0597">Phosphoprotein</keyword>
<keyword evidence="17" id="KW-1185">Reference proteome</keyword>
<dbReference type="EC" id="2.7.13.3" evidence="3"/>
<dbReference type="SUPFAM" id="SSF47384">
    <property type="entry name" value="Homodimeric domain of signal transducing histidine kinase"/>
    <property type="match status" value="1"/>
</dbReference>
<evidence type="ECO:0000256" key="1">
    <source>
        <dbReference type="ARBA" id="ARBA00000085"/>
    </source>
</evidence>
<evidence type="ECO:0000313" key="16">
    <source>
        <dbReference type="EMBL" id="RRS02814.1"/>
    </source>
</evidence>
<dbReference type="PANTHER" id="PTHR45436">
    <property type="entry name" value="SENSOR HISTIDINE KINASE YKOH"/>
    <property type="match status" value="1"/>
</dbReference>
<keyword evidence="9" id="KW-0067">ATP-binding</keyword>
<dbReference type="InterPro" id="IPR003660">
    <property type="entry name" value="HAMP_dom"/>
</dbReference>
<evidence type="ECO:0000256" key="5">
    <source>
        <dbReference type="ARBA" id="ARBA00022679"/>
    </source>
</evidence>
<keyword evidence="6 13" id="KW-0812">Transmembrane</keyword>
<dbReference type="InterPro" id="IPR005467">
    <property type="entry name" value="His_kinase_dom"/>
</dbReference>
<dbReference type="InterPro" id="IPR004358">
    <property type="entry name" value="Sig_transdc_His_kin-like_C"/>
</dbReference>
<dbReference type="GO" id="GO:0005886">
    <property type="term" value="C:plasma membrane"/>
    <property type="evidence" value="ECO:0007669"/>
    <property type="project" value="TreeGrafter"/>
</dbReference>
<evidence type="ECO:0000256" key="8">
    <source>
        <dbReference type="ARBA" id="ARBA00022777"/>
    </source>
</evidence>
<dbReference type="InterPro" id="IPR050428">
    <property type="entry name" value="TCS_sensor_his_kinase"/>
</dbReference>
<dbReference type="Pfam" id="PF02518">
    <property type="entry name" value="HATPase_c"/>
    <property type="match status" value="1"/>
</dbReference>
<dbReference type="CDD" id="cd00082">
    <property type="entry name" value="HisKA"/>
    <property type="match status" value="1"/>
</dbReference>
<dbReference type="EMBL" id="RSED01000018">
    <property type="protein sequence ID" value="RRS02814.1"/>
    <property type="molecule type" value="Genomic_DNA"/>
</dbReference>
<dbReference type="GO" id="GO:0000155">
    <property type="term" value="F:phosphorelay sensor kinase activity"/>
    <property type="evidence" value="ECO:0007669"/>
    <property type="project" value="InterPro"/>
</dbReference>
<sequence length="455" mass="49699">MRSIKRYLLAWMMGALLLGGVMIALVTYVVTLNEMNEVFDADLETIAKSVGRYHRSAYALTRQDDISIPQRTDVPRDVEIVTIAWSPQGRRIYTSDPRVKVPFSSQEGMSSPLVDGEEWIVYASVGTEGVAQAAQRVSQREQMAAESGAKVFPPVFILVVVVGGLLMYGLRRGMAPLDVAARDVEARSARSLAPISDQAMPSEIKPLVRSINDLLARLATAFSAQRRFLADAAHELRTPITALKLQLQLLRRSPDDAGREASMQELERGVERAQRLVQQLLAFARSDPDTQVMTFQHMRLDQLVQSTVLAFNAKAEQRGIDLGARADVPVALQGDPEQMQVLLNNLVENALRYTPQGGTVDVEVGLQDGHPWLSVADNGPGISEHERPRVFDRFYRGADAQQIAADAGGSGLGLSIVKAVAERHSATVSLHVPEAHQGLVVRVLFCQPASPPASS</sequence>
<evidence type="ECO:0000256" key="12">
    <source>
        <dbReference type="ARBA" id="ARBA00023136"/>
    </source>
</evidence>
<feature type="domain" description="Histidine kinase" evidence="14">
    <location>
        <begin position="231"/>
        <end position="449"/>
    </location>
</feature>
<feature type="domain" description="HAMP" evidence="15">
    <location>
        <begin position="171"/>
        <end position="223"/>
    </location>
</feature>
<keyword evidence="12 13" id="KW-0472">Membrane</keyword>
<organism evidence="16 17">
    <name type="scientific">Aquabacterium soli</name>
    <dbReference type="NCBI Taxonomy" id="2493092"/>
    <lineage>
        <taxon>Bacteria</taxon>
        <taxon>Pseudomonadati</taxon>
        <taxon>Pseudomonadota</taxon>
        <taxon>Betaproteobacteria</taxon>
        <taxon>Burkholderiales</taxon>
        <taxon>Aquabacterium</taxon>
    </lineage>
</organism>
<name>A0A3R8S0X3_9BURK</name>
<evidence type="ECO:0000256" key="13">
    <source>
        <dbReference type="SAM" id="Phobius"/>
    </source>
</evidence>
<evidence type="ECO:0000256" key="6">
    <source>
        <dbReference type="ARBA" id="ARBA00022692"/>
    </source>
</evidence>
<proteinExistence type="predicted"/>
<dbReference type="Gene3D" id="3.30.565.10">
    <property type="entry name" value="Histidine kinase-like ATPase, C-terminal domain"/>
    <property type="match status" value="1"/>
</dbReference>
<comment type="caution">
    <text evidence="16">The sequence shown here is derived from an EMBL/GenBank/DDBJ whole genome shotgun (WGS) entry which is preliminary data.</text>
</comment>
<evidence type="ECO:0000256" key="2">
    <source>
        <dbReference type="ARBA" id="ARBA00004141"/>
    </source>
</evidence>
<dbReference type="GO" id="GO:0005524">
    <property type="term" value="F:ATP binding"/>
    <property type="evidence" value="ECO:0007669"/>
    <property type="project" value="UniProtKB-KW"/>
</dbReference>
<comment type="subcellular location">
    <subcellularLocation>
        <location evidence="2">Membrane</location>
        <topology evidence="2">Multi-pass membrane protein</topology>
    </subcellularLocation>
</comment>
<keyword evidence="5" id="KW-0808">Transferase</keyword>
<accession>A0A3R8S0X3</accession>
<evidence type="ECO:0000259" key="14">
    <source>
        <dbReference type="PROSITE" id="PS50109"/>
    </source>
</evidence>
<dbReference type="OrthoDB" id="8554694at2"/>
<dbReference type="Proteomes" id="UP000269265">
    <property type="component" value="Unassembled WGS sequence"/>
</dbReference>
<dbReference type="AlphaFoldDB" id="A0A3R8S0X3"/>
<keyword evidence="11" id="KW-0902">Two-component regulatory system</keyword>
<evidence type="ECO:0000256" key="4">
    <source>
        <dbReference type="ARBA" id="ARBA00022553"/>
    </source>
</evidence>
<feature type="transmembrane region" description="Helical" evidence="13">
    <location>
        <begin position="7"/>
        <end position="30"/>
    </location>
</feature>
<evidence type="ECO:0000256" key="9">
    <source>
        <dbReference type="ARBA" id="ARBA00022840"/>
    </source>
</evidence>
<comment type="catalytic activity">
    <reaction evidence="1">
        <text>ATP + protein L-histidine = ADP + protein N-phospho-L-histidine.</text>
        <dbReference type="EC" id="2.7.13.3"/>
    </reaction>
</comment>
<keyword evidence="7" id="KW-0547">Nucleotide-binding</keyword>
<evidence type="ECO:0000256" key="10">
    <source>
        <dbReference type="ARBA" id="ARBA00022989"/>
    </source>
</evidence>
<evidence type="ECO:0000259" key="15">
    <source>
        <dbReference type="PROSITE" id="PS50885"/>
    </source>
</evidence>
<gene>
    <name evidence="16" type="ORF">EIP75_18775</name>
</gene>
<dbReference type="InterPro" id="IPR036890">
    <property type="entry name" value="HATPase_C_sf"/>
</dbReference>
<dbReference type="Gene3D" id="1.10.287.130">
    <property type="match status" value="1"/>
</dbReference>
<dbReference type="RefSeq" id="WP_125244821.1">
    <property type="nucleotide sequence ID" value="NZ_RSED01000018.1"/>
</dbReference>
<dbReference type="SMART" id="SM00387">
    <property type="entry name" value="HATPase_c"/>
    <property type="match status" value="1"/>
</dbReference>
<feature type="transmembrane region" description="Helical" evidence="13">
    <location>
        <begin position="151"/>
        <end position="170"/>
    </location>
</feature>
<dbReference type="InterPro" id="IPR003594">
    <property type="entry name" value="HATPase_dom"/>
</dbReference>
<dbReference type="Pfam" id="PF00512">
    <property type="entry name" value="HisKA"/>
    <property type="match status" value="1"/>
</dbReference>
<dbReference type="InterPro" id="IPR036097">
    <property type="entry name" value="HisK_dim/P_sf"/>
</dbReference>
<dbReference type="SUPFAM" id="SSF55874">
    <property type="entry name" value="ATPase domain of HSP90 chaperone/DNA topoisomerase II/histidine kinase"/>
    <property type="match status" value="1"/>
</dbReference>
<dbReference type="SMART" id="SM00388">
    <property type="entry name" value="HisKA"/>
    <property type="match status" value="1"/>
</dbReference>
<dbReference type="PROSITE" id="PS50885">
    <property type="entry name" value="HAMP"/>
    <property type="match status" value="1"/>
</dbReference>
<reference evidence="16 17" key="1">
    <citation type="submission" date="2018-12" db="EMBL/GenBank/DDBJ databases">
        <title>The whole draft genome of Aquabacterium sp. SJQ9.</title>
        <authorList>
            <person name="Sun L."/>
            <person name="Gao X."/>
            <person name="Chen W."/>
            <person name="Huang K."/>
        </authorList>
    </citation>
    <scope>NUCLEOTIDE SEQUENCE [LARGE SCALE GENOMIC DNA]</scope>
    <source>
        <strain evidence="16 17">SJQ9</strain>
    </source>
</reference>
<evidence type="ECO:0000256" key="7">
    <source>
        <dbReference type="ARBA" id="ARBA00022741"/>
    </source>
</evidence>
<keyword evidence="10 13" id="KW-1133">Transmembrane helix</keyword>
<dbReference type="CDD" id="cd00075">
    <property type="entry name" value="HATPase"/>
    <property type="match status" value="1"/>
</dbReference>
<dbReference type="PRINTS" id="PR00344">
    <property type="entry name" value="BCTRLSENSOR"/>
</dbReference>
<evidence type="ECO:0000256" key="3">
    <source>
        <dbReference type="ARBA" id="ARBA00012438"/>
    </source>
</evidence>
<dbReference type="PROSITE" id="PS50109">
    <property type="entry name" value="HIS_KIN"/>
    <property type="match status" value="1"/>
</dbReference>